<evidence type="ECO:0000256" key="1">
    <source>
        <dbReference type="SAM" id="MobiDB-lite"/>
    </source>
</evidence>
<feature type="compositionally biased region" description="Basic residues" evidence="1">
    <location>
        <begin position="355"/>
        <end position="367"/>
    </location>
</feature>
<proteinExistence type="predicted"/>
<sequence>MVLTKTVPEHIKLSEPVKNAILVQDLNPKNVQNIESILIEVDDIEDKVKVSELKCDLKCTQTELICAKELNTELKNRIGDLEKIISLLESQNPKIQKPNPINTTILSSNVVKSNILVQEEKNTKIKGKNAKNKEHENKNVITKNDVSNAILEAEIKAKVNELTNQDQANKIIGSNTSGENIAVGKYKVDDVVQEEREDCYLATLHIKDASATDSRAYYLAVENDRGTDRHAVQLYVNEPLQMSTLVTVAGVMLVAFLLLICVCIYAIRTEKCCFSSLQKQNTLKIGTRVLSPDFFDSEGVNDNKRVLENVGPMQDKSKYYSFSRYDDYPDKTDNWSYSTMQMGSHRSSFPSDSRHVRRSLNNKKYHKKDSGTRSSAIARPKPLQYDNEKYYDHVFPKRDGALYAPHFYQPNCYDHAEL</sequence>
<feature type="region of interest" description="Disordered" evidence="1">
    <location>
        <begin position="344"/>
        <end position="382"/>
    </location>
</feature>
<keyword evidence="4" id="KW-1185">Reference proteome</keyword>
<reference evidence="3" key="1">
    <citation type="submission" date="2021-12" db="EMBL/GenBank/DDBJ databases">
        <authorList>
            <person name="King R."/>
        </authorList>
    </citation>
    <scope>NUCLEOTIDE SEQUENCE</scope>
</reference>
<keyword evidence="2" id="KW-1133">Transmembrane helix</keyword>
<keyword evidence="2" id="KW-0812">Transmembrane</keyword>
<protein>
    <submittedName>
        <fullName evidence="3">Uncharacterized protein</fullName>
    </submittedName>
</protein>
<evidence type="ECO:0000256" key="2">
    <source>
        <dbReference type="SAM" id="Phobius"/>
    </source>
</evidence>
<feature type="transmembrane region" description="Helical" evidence="2">
    <location>
        <begin position="245"/>
        <end position="267"/>
    </location>
</feature>
<dbReference type="SUPFAM" id="SSF48726">
    <property type="entry name" value="Immunoglobulin"/>
    <property type="match status" value="1"/>
</dbReference>
<accession>A0A9P0ARR4</accession>
<dbReference type="OrthoDB" id="10039395at2759"/>
<evidence type="ECO:0000313" key="4">
    <source>
        <dbReference type="Proteomes" id="UP001154078"/>
    </source>
</evidence>
<organism evidence="3 4">
    <name type="scientific">Brassicogethes aeneus</name>
    <name type="common">Rape pollen beetle</name>
    <name type="synonym">Meligethes aeneus</name>
    <dbReference type="NCBI Taxonomy" id="1431903"/>
    <lineage>
        <taxon>Eukaryota</taxon>
        <taxon>Metazoa</taxon>
        <taxon>Ecdysozoa</taxon>
        <taxon>Arthropoda</taxon>
        <taxon>Hexapoda</taxon>
        <taxon>Insecta</taxon>
        <taxon>Pterygota</taxon>
        <taxon>Neoptera</taxon>
        <taxon>Endopterygota</taxon>
        <taxon>Coleoptera</taxon>
        <taxon>Polyphaga</taxon>
        <taxon>Cucujiformia</taxon>
        <taxon>Nitidulidae</taxon>
        <taxon>Meligethinae</taxon>
        <taxon>Brassicogethes</taxon>
    </lineage>
</organism>
<gene>
    <name evidence="3" type="ORF">MELIAE_LOCUS890</name>
</gene>
<dbReference type="EMBL" id="OV121132">
    <property type="protein sequence ID" value="CAH0546798.1"/>
    <property type="molecule type" value="Genomic_DNA"/>
</dbReference>
<dbReference type="InterPro" id="IPR036179">
    <property type="entry name" value="Ig-like_dom_sf"/>
</dbReference>
<dbReference type="AlphaFoldDB" id="A0A9P0ARR4"/>
<dbReference type="Proteomes" id="UP001154078">
    <property type="component" value="Chromosome 1"/>
</dbReference>
<evidence type="ECO:0000313" key="3">
    <source>
        <dbReference type="EMBL" id="CAH0546798.1"/>
    </source>
</evidence>
<keyword evidence="2" id="KW-0472">Membrane</keyword>
<name>A0A9P0ARR4_BRAAE</name>